<sequence length="57" mass="5716">MLPGTTPELATPACAITVAGGSPTTRSDVGNQVRPGRTRMSMPSMCPAGENVSDPSG</sequence>
<organism evidence="2 3">
    <name type="scientific">Promicromonospora aerolata</name>
    <dbReference type="NCBI Taxonomy" id="195749"/>
    <lineage>
        <taxon>Bacteria</taxon>
        <taxon>Bacillati</taxon>
        <taxon>Actinomycetota</taxon>
        <taxon>Actinomycetes</taxon>
        <taxon>Micrococcales</taxon>
        <taxon>Promicromonosporaceae</taxon>
        <taxon>Promicromonospora</taxon>
    </lineage>
</organism>
<reference evidence="3" key="1">
    <citation type="journal article" date="2019" name="Int. J. Syst. Evol. Microbiol.">
        <title>The Global Catalogue of Microorganisms (GCM) 10K type strain sequencing project: providing services to taxonomists for standard genome sequencing and annotation.</title>
        <authorList>
            <consortium name="The Broad Institute Genomics Platform"/>
            <consortium name="The Broad Institute Genome Sequencing Center for Infectious Disease"/>
            <person name="Wu L."/>
            <person name="Ma J."/>
        </authorList>
    </citation>
    <scope>NUCLEOTIDE SEQUENCE [LARGE SCALE GENOMIC DNA]</scope>
    <source>
        <strain evidence="3">CCM 7043</strain>
    </source>
</reference>
<feature type="region of interest" description="Disordered" evidence="1">
    <location>
        <begin position="18"/>
        <end position="57"/>
    </location>
</feature>
<evidence type="ECO:0000313" key="3">
    <source>
        <dbReference type="Proteomes" id="UP001597338"/>
    </source>
</evidence>
<accession>A0ABW4VAR5</accession>
<dbReference type="EMBL" id="JBHUHF010000001">
    <property type="protein sequence ID" value="MFD2026750.1"/>
    <property type="molecule type" value="Genomic_DNA"/>
</dbReference>
<dbReference type="RefSeq" id="WP_377198558.1">
    <property type="nucleotide sequence ID" value="NZ_JBHUHF010000001.1"/>
</dbReference>
<protein>
    <submittedName>
        <fullName evidence="2">Uncharacterized protein</fullName>
    </submittedName>
</protein>
<name>A0ABW4VAR5_9MICO</name>
<evidence type="ECO:0000313" key="2">
    <source>
        <dbReference type="EMBL" id="MFD2026750.1"/>
    </source>
</evidence>
<gene>
    <name evidence="2" type="ORF">ACFSL2_14635</name>
</gene>
<comment type="caution">
    <text evidence="2">The sequence shown here is derived from an EMBL/GenBank/DDBJ whole genome shotgun (WGS) entry which is preliminary data.</text>
</comment>
<evidence type="ECO:0000256" key="1">
    <source>
        <dbReference type="SAM" id="MobiDB-lite"/>
    </source>
</evidence>
<keyword evidence="3" id="KW-1185">Reference proteome</keyword>
<dbReference type="Proteomes" id="UP001597338">
    <property type="component" value="Unassembled WGS sequence"/>
</dbReference>
<proteinExistence type="predicted"/>